<accession>A0A2Z6NI64</accession>
<proteinExistence type="predicted"/>
<evidence type="ECO:0000313" key="1">
    <source>
        <dbReference type="EMBL" id="GAU43551.1"/>
    </source>
</evidence>
<name>A0A2Z6NI64_TRISU</name>
<dbReference type="AlphaFoldDB" id="A0A2Z6NI64"/>
<sequence>MASLEILTYTAKRVRLPDGKKGKLVVEKVIVEEENVSNPVVAVKERRKFFRAKRGGG</sequence>
<organism evidence="1 2">
    <name type="scientific">Trifolium subterraneum</name>
    <name type="common">Subterranean clover</name>
    <dbReference type="NCBI Taxonomy" id="3900"/>
    <lineage>
        <taxon>Eukaryota</taxon>
        <taxon>Viridiplantae</taxon>
        <taxon>Streptophyta</taxon>
        <taxon>Embryophyta</taxon>
        <taxon>Tracheophyta</taxon>
        <taxon>Spermatophyta</taxon>
        <taxon>Magnoliopsida</taxon>
        <taxon>eudicotyledons</taxon>
        <taxon>Gunneridae</taxon>
        <taxon>Pentapetalae</taxon>
        <taxon>rosids</taxon>
        <taxon>fabids</taxon>
        <taxon>Fabales</taxon>
        <taxon>Fabaceae</taxon>
        <taxon>Papilionoideae</taxon>
        <taxon>50 kb inversion clade</taxon>
        <taxon>NPAAA clade</taxon>
        <taxon>Hologalegina</taxon>
        <taxon>IRL clade</taxon>
        <taxon>Trifolieae</taxon>
        <taxon>Trifolium</taxon>
    </lineage>
</organism>
<keyword evidence="2" id="KW-1185">Reference proteome</keyword>
<gene>
    <name evidence="1" type="ORF">TSUD_245160</name>
</gene>
<evidence type="ECO:0000313" key="2">
    <source>
        <dbReference type="Proteomes" id="UP000242715"/>
    </source>
</evidence>
<reference evidence="2" key="1">
    <citation type="journal article" date="2017" name="Front. Plant Sci.">
        <title>Climate Clever Clovers: New Paradigm to Reduce the Environmental Footprint of Ruminants by Breeding Low Methanogenic Forages Utilizing Haplotype Variation.</title>
        <authorList>
            <person name="Kaur P."/>
            <person name="Appels R."/>
            <person name="Bayer P.E."/>
            <person name="Keeble-Gagnere G."/>
            <person name="Wang J."/>
            <person name="Hirakawa H."/>
            <person name="Shirasawa K."/>
            <person name="Vercoe P."/>
            <person name="Stefanova K."/>
            <person name="Durmic Z."/>
            <person name="Nichols P."/>
            <person name="Revell C."/>
            <person name="Isobe S.N."/>
            <person name="Edwards D."/>
            <person name="Erskine W."/>
        </authorList>
    </citation>
    <scope>NUCLEOTIDE SEQUENCE [LARGE SCALE GENOMIC DNA]</scope>
    <source>
        <strain evidence="2">cv. Daliak</strain>
    </source>
</reference>
<dbReference type="EMBL" id="DF973980">
    <property type="protein sequence ID" value="GAU43551.1"/>
    <property type="molecule type" value="Genomic_DNA"/>
</dbReference>
<protein>
    <submittedName>
        <fullName evidence="1">Uncharacterized protein</fullName>
    </submittedName>
</protein>
<dbReference type="Proteomes" id="UP000242715">
    <property type="component" value="Unassembled WGS sequence"/>
</dbReference>